<dbReference type="AlphaFoldDB" id="A0A4C1T4C4"/>
<evidence type="ECO:0000313" key="3">
    <source>
        <dbReference type="Proteomes" id="UP000299102"/>
    </source>
</evidence>
<reference evidence="2 3" key="1">
    <citation type="journal article" date="2019" name="Commun. Biol.">
        <title>The bagworm genome reveals a unique fibroin gene that provides high tensile strength.</title>
        <authorList>
            <person name="Kono N."/>
            <person name="Nakamura H."/>
            <person name="Ohtoshi R."/>
            <person name="Tomita M."/>
            <person name="Numata K."/>
            <person name="Arakawa K."/>
        </authorList>
    </citation>
    <scope>NUCLEOTIDE SEQUENCE [LARGE SCALE GENOMIC DNA]</scope>
</reference>
<gene>
    <name evidence="2" type="ORF">EVAR_71153_1</name>
</gene>
<keyword evidence="3" id="KW-1185">Reference proteome</keyword>
<proteinExistence type="predicted"/>
<comment type="caution">
    <text evidence="2">The sequence shown here is derived from an EMBL/GenBank/DDBJ whole genome shotgun (WGS) entry which is preliminary data.</text>
</comment>
<name>A0A4C1T4C4_EUMVA</name>
<protein>
    <submittedName>
        <fullName evidence="2">Uncharacterized protein</fullName>
    </submittedName>
</protein>
<dbReference type="Proteomes" id="UP000299102">
    <property type="component" value="Unassembled WGS sequence"/>
</dbReference>
<evidence type="ECO:0000256" key="1">
    <source>
        <dbReference type="SAM" id="MobiDB-lite"/>
    </source>
</evidence>
<sequence>MTKGLNIDLKTRVTRRRIPDRGGFGSAAPRPGQVKAVYLRSRLRSGGLNKASHTCRGVIRMLICIRRPPPLPSCPAVPDPRKWLPRRNNLFANSQHSSDKTKTFRLHIECQHFPALNSSTKRPPQRHDCTCTCTSGCIYESLVRGSCAPRAVSWATPTSSRRVKRSLCTFRGVAWTTWPIKTRLAAGRDDKLTLAPAKIPTTWESCSSAQPYGGKVASARRDEIAFHLSARAGGAGATGTAPCNRGPRGRGQGA</sequence>
<organism evidence="2 3">
    <name type="scientific">Eumeta variegata</name>
    <name type="common">Bagworm moth</name>
    <name type="synonym">Eumeta japonica</name>
    <dbReference type="NCBI Taxonomy" id="151549"/>
    <lineage>
        <taxon>Eukaryota</taxon>
        <taxon>Metazoa</taxon>
        <taxon>Ecdysozoa</taxon>
        <taxon>Arthropoda</taxon>
        <taxon>Hexapoda</taxon>
        <taxon>Insecta</taxon>
        <taxon>Pterygota</taxon>
        <taxon>Neoptera</taxon>
        <taxon>Endopterygota</taxon>
        <taxon>Lepidoptera</taxon>
        <taxon>Glossata</taxon>
        <taxon>Ditrysia</taxon>
        <taxon>Tineoidea</taxon>
        <taxon>Psychidae</taxon>
        <taxon>Oiketicinae</taxon>
        <taxon>Eumeta</taxon>
    </lineage>
</organism>
<evidence type="ECO:0000313" key="2">
    <source>
        <dbReference type="EMBL" id="GBP09262.1"/>
    </source>
</evidence>
<dbReference type="EMBL" id="BGZK01004483">
    <property type="protein sequence ID" value="GBP09262.1"/>
    <property type="molecule type" value="Genomic_DNA"/>
</dbReference>
<feature type="region of interest" description="Disordered" evidence="1">
    <location>
        <begin position="233"/>
        <end position="254"/>
    </location>
</feature>
<accession>A0A4C1T4C4</accession>